<dbReference type="Pfam" id="PF22974">
    <property type="entry name" value="DUF7029"/>
    <property type="match status" value="1"/>
</dbReference>
<name>A0A9Q9EQJ2_9PEZI</name>
<evidence type="ECO:0000256" key="1">
    <source>
        <dbReference type="SAM" id="MobiDB-lite"/>
    </source>
</evidence>
<evidence type="ECO:0000313" key="5">
    <source>
        <dbReference type="EMBL" id="USW58829.1"/>
    </source>
</evidence>
<keyword evidence="6" id="KW-1185">Reference proteome</keyword>
<feature type="domain" description="Apple" evidence="3">
    <location>
        <begin position="112"/>
        <end position="185"/>
    </location>
</feature>
<evidence type="ECO:0000259" key="4">
    <source>
        <dbReference type="PROSITE" id="PS51820"/>
    </source>
</evidence>
<gene>
    <name evidence="5" type="ORF">Slin15195_G121480</name>
</gene>
<dbReference type="Gene3D" id="2.60.120.1560">
    <property type="match status" value="1"/>
</dbReference>
<dbReference type="PROSITE" id="PS51820">
    <property type="entry name" value="PA14"/>
    <property type="match status" value="1"/>
</dbReference>
<sequence length="1241" mass="131102">MLIIHSLAALVPWVLVTSVLASPTEPSLSRAATSCNVKGTNKNTKSYRNFVETSQDACGQKCKTDYGCSMYAYGEGKCYLYNNGATVAKNCRKTSYANRSFSDKSCAKDPVCGGRGYDKQYPRPFKTVKLNGIGSWAKCSSRCKADSRCASMAIRKGECALYDKPASNNFRADNGSPQQFFDASCAQPSTPTTTTSAPATDATAIMLPRQDSSVNRNDLRNILPTSAVTLVYAQKSPGTYVMKIAASMKSTRPAVLLENVAKVKQITCSNDGMVVELADQATAAAALLKWSEGTVLITLANGCNPDNERGVYITSGKPSSAGGTKVKVASRKATLQDVISHMEISYGKVVSAGYGQSSTTCTRTATSYYTGQDGGRTSTTFITTVTTTSPGATTTAISTTPASSSTTTSSPSASTTSASSTMTTSSASATTSSASTTTTAESTTTSSVSTTTSSSITTTTSVSTTTSSASTTSTTASLIDGLPPLSPSALAVLNEITEGLPPPDADGTINVPIQREPILPAVFIVEPPTLNNDPAYQAELQNAMTEDGLDTQDQVVDQAVEGLAGDEESSVPEDSPVQLSTEENEGRGDAYYDGLQDAVLEVTPTKRDATPARTLPAPGPQFIGRHLAAMDMSGAHMHQMSERDGDGWDTFFDVMGDDFVGEICKACELIAAGKALYDIGKCVFGGSCGSPPQVTITSLIGTGSQKMSYRTKFGPGAMYRDSKATIGVDKVGIDISDLTIEAKVKVTPKQANFKEDFVVSADVTVIQSAVTSALWDVQLKDTTSGGFDKALASVPAQSFSVPNVFTLSAKFIWGFGMTWDTTIPVDTKAGAIMTTNGARADFNVKARTSSNAANWEPSAQITYPKFSKPGRAVISPYTKLDVKISLMIFGTFLEDAVVIANQVNMAFDGQVLSQTESGLSTRSISTDSAAPVEDGYDLEKRGLFSIIARILAQIAANRAGQSSPAPLKTCDAGSMKLNTIMKTRTTSKISKTSQDLFTNDYRFGAKCIPFGGTTNPTTPSTGGGGSTPPSTGGGGSTPPSTGGVDATAPEQCGNNGLQFGIFTNQLNPNLDYGAMKSQQPQGAGSITNMGGFEQGTGFFGRLRYKVYGNTVQANYFSVVHKFYVYARKTGEYTFDFGAPDDVVKLWIGDKAIRGWDDSNSDLVAAFTDSQKQVFRKTLEKGKYYPVRFVFGQNTGPAYINEGGITDPDGNVLLSTSSGPSPWLMQFPCDRSSVFPDWSQES</sequence>
<dbReference type="Proteomes" id="UP001056384">
    <property type="component" value="Chromosome 11"/>
</dbReference>
<proteinExistence type="predicted"/>
<feature type="signal peptide" evidence="2">
    <location>
        <begin position="1"/>
        <end position="21"/>
    </location>
</feature>
<keyword evidence="2" id="KW-0732">Signal</keyword>
<dbReference type="InterPro" id="IPR018871">
    <property type="entry name" value="GLEYA_adhesin_domain"/>
</dbReference>
<feature type="chain" id="PRO_5040241896" evidence="2">
    <location>
        <begin position="22"/>
        <end position="1241"/>
    </location>
</feature>
<dbReference type="SUPFAM" id="SSF56988">
    <property type="entry name" value="Anthrax protective antigen"/>
    <property type="match status" value="1"/>
</dbReference>
<protein>
    <submittedName>
        <fullName evidence="5">PAN/Apple domain, PA14/GLEYA domain-containing protein</fullName>
    </submittedName>
</protein>
<dbReference type="InterPro" id="IPR003609">
    <property type="entry name" value="Pan_app"/>
</dbReference>
<dbReference type="EMBL" id="CP099428">
    <property type="protein sequence ID" value="USW58829.1"/>
    <property type="molecule type" value="Genomic_DNA"/>
</dbReference>
<evidence type="ECO:0000256" key="2">
    <source>
        <dbReference type="SAM" id="SignalP"/>
    </source>
</evidence>
<evidence type="ECO:0000259" key="3">
    <source>
        <dbReference type="PROSITE" id="PS50948"/>
    </source>
</evidence>
<dbReference type="InterPro" id="IPR037524">
    <property type="entry name" value="PA14/GLEYA"/>
</dbReference>
<organism evidence="5 6">
    <name type="scientific">Septoria linicola</name>
    <dbReference type="NCBI Taxonomy" id="215465"/>
    <lineage>
        <taxon>Eukaryota</taxon>
        <taxon>Fungi</taxon>
        <taxon>Dikarya</taxon>
        <taxon>Ascomycota</taxon>
        <taxon>Pezizomycotina</taxon>
        <taxon>Dothideomycetes</taxon>
        <taxon>Dothideomycetidae</taxon>
        <taxon>Mycosphaerellales</taxon>
        <taxon>Mycosphaerellaceae</taxon>
        <taxon>Septoria</taxon>
    </lineage>
</organism>
<dbReference type="InterPro" id="IPR054293">
    <property type="entry name" value="DUF7029"/>
</dbReference>
<feature type="domain" description="PA14" evidence="4">
    <location>
        <begin position="1052"/>
        <end position="1217"/>
    </location>
</feature>
<feature type="compositionally biased region" description="Low complexity" evidence="1">
    <location>
        <begin position="390"/>
        <end position="477"/>
    </location>
</feature>
<feature type="compositionally biased region" description="Gly residues" evidence="1">
    <location>
        <begin position="1021"/>
        <end position="1036"/>
    </location>
</feature>
<dbReference type="Pfam" id="PF10528">
    <property type="entry name" value="GLEYA"/>
    <property type="match status" value="1"/>
</dbReference>
<dbReference type="PROSITE" id="PS50948">
    <property type="entry name" value="PAN"/>
    <property type="match status" value="2"/>
</dbReference>
<feature type="domain" description="Apple" evidence="3">
    <location>
        <begin position="35"/>
        <end position="106"/>
    </location>
</feature>
<feature type="region of interest" description="Disordered" evidence="1">
    <location>
        <begin position="1012"/>
        <end position="1049"/>
    </location>
</feature>
<accession>A0A9Q9EQJ2</accession>
<dbReference type="AlphaFoldDB" id="A0A9Q9EQJ2"/>
<feature type="region of interest" description="Disordered" evidence="1">
    <location>
        <begin position="563"/>
        <end position="589"/>
    </location>
</feature>
<feature type="region of interest" description="Disordered" evidence="1">
    <location>
        <begin position="390"/>
        <end position="483"/>
    </location>
</feature>
<evidence type="ECO:0000313" key="6">
    <source>
        <dbReference type="Proteomes" id="UP001056384"/>
    </source>
</evidence>
<reference evidence="5" key="1">
    <citation type="submission" date="2022-06" db="EMBL/GenBank/DDBJ databases">
        <title>Complete genome sequences of two strains of the flax pathogen Septoria linicola.</title>
        <authorList>
            <person name="Lapalu N."/>
            <person name="Simon A."/>
            <person name="Demenou B."/>
            <person name="Paumier D."/>
            <person name="Guillot M.-P."/>
            <person name="Gout L."/>
            <person name="Valade R."/>
        </authorList>
    </citation>
    <scope>NUCLEOTIDE SEQUENCE</scope>
    <source>
        <strain evidence="5">SE15195</strain>
    </source>
</reference>